<dbReference type="InterPro" id="IPR032818">
    <property type="entry name" value="DedA-like"/>
</dbReference>
<dbReference type="PANTHER" id="PTHR30353:SF0">
    <property type="entry name" value="TRANSMEMBRANE PROTEIN"/>
    <property type="match status" value="1"/>
</dbReference>
<evidence type="ECO:0000313" key="10">
    <source>
        <dbReference type="EMBL" id="TDE12233.1"/>
    </source>
</evidence>
<evidence type="ECO:0000313" key="11">
    <source>
        <dbReference type="Proteomes" id="UP000294739"/>
    </source>
</evidence>
<feature type="compositionally biased region" description="Basic and acidic residues" evidence="8">
    <location>
        <begin position="224"/>
        <end position="238"/>
    </location>
</feature>
<protein>
    <submittedName>
        <fullName evidence="10">DedA family protein</fullName>
    </submittedName>
</protein>
<feature type="transmembrane region" description="Helical" evidence="7">
    <location>
        <begin position="173"/>
        <end position="192"/>
    </location>
</feature>
<evidence type="ECO:0000256" key="4">
    <source>
        <dbReference type="ARBA" id="ARBA00022692"/>
    </source>
</evidence>
<name>A0A4R5DNE1_9ACTN</name>
<dbReference type="RefSeq" id="WP_131893185.1">
    <property type="nucleotide sequence ID" value="NZ_SMKZ01000008.1"/>
</dbReference>
<evidence type="ECO:0000259" key="9">
    <source>
        <dbReference type="Pfam" id="PF09335"/>
    </source>
</evidence>
<dbReference type="OrthoDB" id="162303at2"/>
<keyword evidence="3 7" id="KW-1003">Cell membrane</keyword>
<keyword evidence="5 7" id="KW-1133">Transmembrane helix</keyword>
<sequence length="238" mass="24888">MNDAIIEAARDVMGSPWVYAIMFAIAALDAFFPAVPSESLIITGGVFAASDGEPTLLFVILAGAAGAFLGDHISYFIGRTAGTRVRNRLLGGKRATATFSWAERMLAERGGLILIVARYIPGGRTAVTLTAGTVAYPLRKFTFFDAIAALSWGTYSGMIGYLGGHAFEDNPLLGLGVGLGIALAVTGTVELIRHRVAARNKRRAAEQAAAAEAPEGSPDGSAGRSRDGSSDEKPQELV</sequence>
<evidence type="ECO:0000256" key="2">
    <source>
        <dbReference type="ARBA" id="ARBA00010792"/>
    </source>
</evidence>
<evidence type="ECO:0000256" key="5">
    <source>
        <dbReference type="ARBA" id="ARBA00022989"/>
    </source>
</evidence>
<dbReference type="GO" id="GO:0005886">
    <property type="term" value="C:plasma membrane"/>
    <property type="evidence" value="ECO:0007669"/>
    <property type="project" value="UniProtKB-SubCell"/>
</dbReference>
<reference evidence="10 11" key="1">
    <citation type="submission" date="2019-03" db="EMBL/GenBank/DDBJ databases">
        <title>Draft genome sequences of novel Actinobacteria.</title>
        <authorList>
            <person name="Sahin N."/>
            <person name="Ay H."/>
            <person name="Saygin H."/>
        </authorList>
    </citation>
    <scope>NUCLEOTIDE SEQUENCE [LARGE SCALE GENOMIC DNA]</scope>
    <source>
        <strain evidence="10 11">5K138</strain>
    </source>
</reference>
<organism evidence="10 11">
    <name type="scientific">Jiangella asiatica</name>
    <dbReference type="NCBI Taxonomy" id="2530372"/>
    <lineage>
        <taxon>Bacteria</taxon>
        <taxon>Bacillati</taxon>
        <taxon>Actinomycetota</taxon>
        <taxon>Actinomycetes</taxon>
        <taxon>Jiangellales</taxon>
        <taxon>Jiangellaceae</taxon>
        <taxon>Jiangella</taxon>
    </lineage>
</organism>
<proteinExistence type="inferred from homology"/>
<feature type="transmembrane region" description="Helical" evidence="7">
    <location>
        <begin position="146"/>
        <end position="167"/>
    </location>
</feature>
<dbReference type="InterPro" id="IPR032816">
    <property type="entry name" value="VTT_dom"/>
</dbReference>
<comment type="subcellular location">
    <subcellularLocation>
        <location evidence="1 7">Cell membrane</location>
        <topology evidence="1 7">Multi-pass membrane protein</topology>
    </subcellularLocation>
</comment>
<feature type="region of interest" description="Disordered" evidence="8">
    <location>
        <begin position="203"/>
        <end position="238"/>
    </location>
</feature>
<gene>
    <name evidence="10" type="ORF">E1269_08095</name>
</gene>
<evidence type="ECO:0000256" key="3">
    <source>
        <dbReference type="ARBA" id="ARBA00022475"/>
    </source>
</evidence>
<dbReference type="PANTHER" id="PTHR30353">
    <property type="entry name" value="INNER MEMBRANE PROTEIN DEDA-RELATED"/>
    <property type="match status" value="1"/>
</dbReference>
<evidence type="ECO:0000256" key="7">
    <source>
        <dbReference type="RuleBase" id="RU367016"/>
    </source>
</evidence>
<keyword evidence="11" id="KW-1185">Reference proteome</keyword>
<dbReference type="Proteomes" id="UP000294739">
    <property type="component" value="Unassembled WGS sequence"/>
</dbReference>
<feature type="domain" description="VTT" evidence="9">
    <location>
        <begin position="35"/>
        <end position="161"/>
    </location>
</feature>
<evidence type="ECO:0000256" key="1">
    <source>
        <dbReference type="ARBA" id="ARBA00004651"/>
    </source>
</evidence>
<keyword evidence="6 7" id="KW-0472">Membrane</keyword>
<dbReference type="InParanoid" id="A0A4R5DNE1"/>
<feature type="compositionally biased region" description="Low complexity" evidence="8">
    <location>
        <begin position="206"/>
        <end position="223"/>
    </location>
</feature>
<dbReference type="Pfam" id="PF09335">
    <property type="entry name" value="VTT_dom"/>
    <property type="match status" value="1"/>
</dbReference>
<feature type="transmembrane region" description="Helical" evidence="7">
    <location>
        <begin position="55"/>
        <end position="78"/>
    </location>
</feature>
<dbReference type="FunCoup" id="A0A4R5DNE1">
    <property type="interactions" value="11"/>
</dbReference>
<comment type="caution">
    <text evidence="10">The sequence shown here is derived from an EMBL/GenBank/DDBJ whole genome shotgun (WGS) entry which is preliminary data.</text>
</comment>
<dbReference type="AlphaFoldDB" id="A0A4R5DNE1"/>
<evidence type="ECO:0000256" key="6">
    <source>
        <dbReference type="ARBA" id="ARBA00023136"/>
    </source>
</evidence>
<keyword evidence="4 7" id="KW-0812">Transmembrane</keyword>
<feature type="transmembrane region" description="Helical" evidence="7">
    <location>
        <begin position="17"/>
        <end position="35"/>
    </location>
</feature>
<dbReference type="EMBL" id="SMKZ01000008">
    <property type="protein sequence ID" value="TDE12233.1"/>
    <property type="molecule type" value="Genomic_DNA"/>
</dbReference>
<accession>A0A4R5DNE1</accession>
<evidence type="ECO:0000256" key="8">
    <source>
        <dbReference type="SAM" id="MobiDB-lite"/>
    </source>
</evidence>
<comment type="similarity">
    <text evidence="2 7">Belongs to the DedA family.</text>
</comment>